<evidence type="ECO:0000256" key="3">
    <source>
        <dbReference type="ARBA" id="ARBA00023163"/>
    </source>
</evidence>
<keyword evidence="3" id="KW-0804">Transcription</keyword>
<sequence>MKLSSIKQAWNGAEKCRQCHIRELALFADIQEDDFKQLHFPISDLELQTGDSLFKQSETPKFVYTIRTGLIKLVHFLPNGNYRIVRLLGPGDLVGIEALHGIPYLHYAFTLQNTTACQIPVETIEQLNRKSPHLYKQLIAHWQRVQSDADVWLTKLTVGNSKKRVANLLLYLDQQSSNDFFYLPGREDMGALLAIATETTSRIIAEFKRLEYLQTGHLGAYINKDQLKQIS</sequence>
<proteinExistence type="predicted"/>
<dbReference type="STRING" id="1420851.AU255_00510"/>
<dbReference type="InterPro" id="IPR036388">
    <property type="entry name" value="WH-like_DNA-bd_sf"/>
</dbReference>
<dbReference type="Pfam" id="PF13545">
    <property type="entry name" value="HTH_Crp_2"/>
    <property type="match status" value="1"/>
</dbReference>
<dbReference type="PROSITE" id="PS50042">
    <property type="entry name" value="CNMP_BINDING_3"/>
    <property type="match status" value="1"/>
</dbReference>
<dbReference type="SMART" id="SM00100">
    <property type="entry name" value="cNMP"/>
    <property type="match status" value="1"/>
</dbReference>
<dbReference type="OrthoDB" id="7643467at2"/>
<evidence type="ECO:0000256" key="1">
    <source>
        <dbReference type="ARBA" id="ARBA00023015"/>
    </source>
</evidence>
<keyword evidence="2" id="KW-0238">DNA-binding</keyword>
<evidence type="ECO:0000313" key="5">
    <source>
        <dbReference type="EMBL" id="OQK16426.1"/>
    </source>
</evidence>
<dbReference type="InterPro" id="IPR000595">
    <property type="entry name" value="cNMP-bd_dom"/>
</dbReference>
<dbReference type="Pfam" id="PF00027">
    <property type="entry name" value="cNMP_binding"/>
    <property type="match status" value="1"/>
</dbReference>
<gene>
    <name evidence="5" type="ORF">AU255_00510</name>
</gene>
<evidence type="ECO:0000256" key="2">
    <source>
        <dbReference type="ARBA" id="ARBA00023125"/>
    </source>
</evidence>
<accession>A0A1V8M4M0</accession>
<dbReference type="GO" id="GO:0006355">
    <property type="term" value="P:regulation of DNA-templated transcription"/>
    <property type="evidence" value="ECO:0007669"/>
    <property type="project" value="InterPro"/>
</dbReference>
<dbReference type="InterPro" id="IPR012318">
    <property type="entry name" value="HTH_CRP"/>
</dbReference>
<keyword evidence="6" id="KW-1185">Reference proteome</keyword>
<evidence type="ECO:0000259" key="4">
    <source>
        <dbReference type="PROSITE" id="PS50042"/>
    </source>
</evidence>
<dbReference type="SUPFAM" id="SSF51206">
    <property type="entry name" value="cAMP-binding domain-like"/>
    <property type="match status" value="1"/>
</dbReference>
<protein>
    <recommendedName>
        <fullName evidence="4">Cyclic nucleotide-binding domain-containing protein</fullName>
    </recommendedName>
</protein>
<dbReference type="Gene3D" id="2.60.120.10">
    <property type="entry name" value="Jelly Rolls"/>
    <property type="match status" value="1"/>
</dbReference>
<name>A0A1V8M4M0_9GAMM</name>
<dbReference type="CDD" id="cd00038">
    <property type="entry name" value="CAP_ED"/>
    <property type="match status" value="1"/>
</dbReference>
<reference evidence="5 6" key="1">
    <citation type="submission" date="2015-12" db="EMBL/GenBank/DDBJ databases">
        <authorList>
            <person name="Shamseldin A."/>
            <person name="Moawad H."/>
            <person name="Abd El-Rahim W.M."/>
            <person name="Sadowsky M.J."/>
        </authorList>
    </citation>
    <scope>NUCLEOTIDE SEQUENCE [LARGE SCALE GENOMIC DNA]</scope>
    <source>
        <strain evidence="5 6">WF1</strain>
    </source>
</reference>
<dbReference type="GO" id="GO:0003677">
    <property type="term" value="F:DNA binding"/>
    <property type="evidence" value="ECO:0007669"/>
    <property type="project" value="UniProtKB-KW"/>
</dbReference>
<dbReference type="Gene3D" id="1.10.10.10">
    <property type="entry name" value="Winged helix-like DNA-binding domain superfamily/Winged helix DNA-binding domain"/>
    <property type="match status" value="1"/>
</dbReference>
<organism evidence="5 6">
    <name type="scientific">Methyloprofundus sedimenti</name>
    <dbReference type="NCBI Taxonomy" id="1420851"/>
    <lineage>
        <taxon>Bacteria</taxon>
        <taxon>Pseudomonadati</taxon>
        <taxon>Pseudomonadota</taxon>
        <taxon>Gammaproteobacteria</taxon>
        <taxon>Methylococcales</taxon>
        <taxon>Methylococcaceae</taxon>
        <taxon>Methyloprofundus</taxon>
    </lineage>
</organism>
<dbReference type="EMBL" id="LPUF01000001">
    <property type="protein sequence ID" value="OQK16426.1"/>
    <property type="molecule type" value="Genomic_DNA"/>
</dbReference>
<dbReference type="AlphaFoldDB" id="A0A1V8M4M0"/>
<comment type="caution">
    <text evidence="5">The sequence shown here is derived from an EMBL/GenBank/DDBJ whole genome shotgun (WGS) entry which is preliminary data.</text>
</comment>
<dbReference type="Proteomes" id="UP000191980">
    <property type="component" value="Unassembled WGS sequence"/>
</dbReference>
<dbReference type="InterPro" id="IPR014710">
    <property type="entry name" value="RmlC-like_jellyroll"/>
</dbReference>
<evidence type="ECO:0000313" key="6">
    <source>
        <dbReference type="Proteomes" id="UP000191980"/>
    </source>
</evidence>
<keyword evidence="1" id="KW-0805">Transcription regulation</keyword>
<dbReference type="RefSeq" id="WP_080521053.1">
    <property type="nucleotide sequence ID" value="NZ_LPUF01000001.1"/>
</dbReference>
<dbReference type="InterPro" id="IPR018490">
    <property type="entry name" value="cNMP-bd_dom_sf"/>
</dbReference>
<feature type="domain" description="Cyclic nucleotide-binding" evidence="4">
    <location>
        <begin position="26"/>
        <end position="99"/>
    </location>
</feature>